<dbReference type="SUPFAM" id="SSF51735">
    <property type="entry name" value="NAD(P)-binding Rossmann-fold domains"/>
    <property type="match status" value="1"/>
</dbReference>
<gene>
    <name evidence="4" type="ORF">ACIB24_22080</name>
</gene>
<dbReference type="Proteomes" id="UP001612915">
    <property type="component" value="Unassembled WGS sequence"/>
</dbReference>
<comment type="caution">
    <text evidence="4">The sequence shown here is derived from an EMBL/GenBank/DDBJ whole genome shotgun (WGS) entry which is preliminary data.</text>
</comment>
<comment type="similarity">
    <text evidence="1">Belongs to the short-chain dehydrogenases/reductases (SDR) family.</text>
</comment>
<evidence type="ECO:0000313" key="4">
    <source>
        <dbReference type="EMBL" id="MFI7589767.1"/>
    </source>
</evidence>
<dbReference type="InterPro" id="IPR002347">
    <property type="entry name" value="SDR_fam"/>
</dbReference>
<keyword evidence="5" id="KW-1185">Reference proteome</keyword>
<protein>
    <submittedName>
        <fullName evidence="4">SDR family oxidoreductase</fullName>
    </submittedName>
</protein>
<dbReference type="InterPro" id="IPR057326">
    <property type="entry name" value="KR_dom"/>
</dbReference>
<dbReference type="PANTHER" id="PTHR42760">
    <property type="entry name" value="SHORT-CHAIN DEHYDROGENASES/REDUCTASES FAMILY MEMBER"/>
    <property type="match status" value="1"/>
</dbReference>
<dbReference type="InterPro" id="IPR036291">
    <property type="entry name" value="NAD(P)-bd_dom_sf"/>
</dbReference>
<reference evidence="4 5" key="1">
    <citation type="submission" date="2024-10" db="EMBL/GenBank/DDBJ databases">
        <title>The Natural Products Discovery Center: Release of the First 8490 Sequenced Strains for Exploring Actinobacteria Biosynthetic Diversity.</title>
        <authorList>
            <person name="Kalkreuter E."/>
            <person name="Kautsar S.A."/>
            <person name="Yang D."/>
            <person name="Bader C.D."/>
            <person name="Teijaro C.N."/>
            <person name="Fluegel L."/>
            <person name="Davis C.M."/>
            <person name="Simpson J.R."/>
            <person name="Lauterbach L."/>
            <person name="Steele A.D."/>
            <person name="Gui C."/>
            <person name="Meng S."/>
            <person name="Li G."/>
            <person name="Viehrig K."/>
            <person name="Ye F."/>
            <person name="Su P."/>
            <person name="Kiefer A.F."/>
            <person name="Nichols A."/>
            <person name="Cepeda A.J."/>
            <person name="Yan W."/>
            <person name="Fan B."/>
            <person name="Jiang Y."/>
            <person name="Adhikari A."/>
            <person name="Zheng C.-J."/>
            <person name="Schuster L."/>
            <person name="Cowan T.M."/>
            <person name="Smanski M.J."/>
            <person name="Chevrette M.G."/>
            <person name="De Carvalho L.P.S."/>
            <person name="Shen B."/>
        </authorList>
    </citation>
    <scope>NUCLEOTIDE SEQUENCE [LARGE SCALE GENOMIC DNA]</scope>
    <source>
        <strain evidence="4 5">NPDC049639</strain>
    </source>
</reference>
<feature type="domain" description="Ketoreductase" evidence="3">
    <location>
        <begin position="7"/>
        <end position="183"/>
    </location>
</feature>
<dbReference type="NCBIfam" id="NF005893">
    <property type="entry name" value="PRK07856.1"/>
    <property type="match status" value="1"/>
</dbReference>
<dbReference type="InterPro" id="IPR020904">
    <property type="entry name" value="Sc_DH/Rdtase_CS"/>
</dbReference>
<dbReference type="Gene3D" id="3.40.50.720">
    <property type="entry name" value="NAD(P)-binding Rossmann-like Domain"/>
    <property type="match status" value="1"/>
</dbReference>
<name>A0ABW8ATR9_9ACTN</name>
<evidence type="ECO:0000259" key="3">
    <source>
        <dbReference type="SMART" id="SM00822"/>
    </source>
</evidence>
<accession>A0ABW8ATR9</accession>
<evidence type="ECO:0000256" key="2">
    <source>
        <dbReference type="ARBA" id="ARBA00023002"/>
    </source>
</evidence>
<proteinExistence type="inferred from homology"/>
<evidence type="ECO:0000256" key="1">
    <source>
        <dbReference type="ARBA" id="ARBA00006484"/>
    </source>
</evidence>
<sequence>MPDLYGRVALVTGGTRGVGLGVARALHAAGADVVVCGRNRPEALPEGFEFRAVDVRDPEAATALVRGVAVDHGRLDVLVNNAGGAPYALAADASPRFHASVVTLNLLAPLALSQAANAVMQEQPDGGSIVMISSVSGTRPSPGTAAYGAAKAGLNSLATSLAVEWAPRVRVNALVVGPVLTEQSALHYGDDEGVAAVGRTIPMGRLAYPDDVGGVCVFLASPAAAYVSGALIAVHGGGERPAFLGASNAQHQKESRHE</sequence>
<dbReference type="PRINTS" id="PR00081">
    <property type="entry name" value="GDHRDH"/>
</dbReference>
<dbReference type="EMBL" id="JBITLV010000009">
    <property type="protein sequence ID" value="MFI7589767.1"/>
    <property type="molecule type" value="Genomic_DNA"/>
</dbReference>
<dbReference type="PROSITE" id="PS00061">
    <property type="entry name" value="ADH_SHORT"/>
    <property type="match status" value="1"/>
</dbReference>
<evidence type="ECO:0000313" key="5">
    <source>
        <dbReference type="Proteomes" id="UP001612915"/>
    </source>
</evidence>
<keyword evidence="2" id="KW-0560">Oxidoreductase</keyword>
<dbReference type="RefSeq" id="WP_398284368.1">
    <property type="nucleotide sequence ID" value="NZ_JBITLV010000009.1"/>
</dbReference>
<dbReference type="Pfam" id="PF13561">
    <property type="entry name" value="adh_short_C2"/>
    <property type="match status" value="1"/>
</dbReference>
<dbReference type="CDD" id="cd05233">
    <property type="entry name" value="SDR_c"/>
    <property type="match status" value="1"/>
</dbReference>
<dbReference type="PRINTS" id="PR00080">
    <property type="entry name" value="SDRFAMILY"/>
</dbReference>
<dbReference type="PANTHER" id="PTHR42760:SF133">
    <property type="entry name" value="3-OXOACYL-[ACYL-CARRIER-PROTEIN] REDUCTASE"/>
    <property type="match status" value="1"/>
</dbReference>
<organism evidence="4 5">
    <name type="scientific">Spongisporangium articulatum</name>
    <dbReference type="NCBI Taxonomy" id="3362603"/>
    <lineage>
        <taxon>Bacteria</taxon>
        <taxon>Bacillati</taxon>
        <taxon>Actinomycetota</taxon>
        <taxon>Actinomycetes</taxon>
        <taxon>Kineosporiales</taxon>
        <taxon>Kineosporiaceae</taxon>
        <taxon>Spongisporangium</taxon>
    </lineage>
</organism>
<dbReference type="SMART" id="SM00822">
    <property type="entry name" value="PKS_KR"/>
    <property type="match status" value="1"/>
</dbReference>